<dbReference type="InterPro" id="IPR036188">
    <property type="entry name" value="FAD/NAD-bd_sf"/>
</dbReference>
<dbReference type="SUPFAM" id="SSF51971">
    <property type="entry name" value="Nucleotide-binding domain"/>
    <property type="match status" value="1"/>
</dbReference>
<dbReference type="KEGG" id="cprv:CYPRO_1841"/>
<dbReference type="Pfam" id="PF01266">
    <property type="entry name" value="DAO"/>
    <property type="match status" value="1"/>
</dbReference>
<evidence type="ECO:0000256" key="2">
    <source>
        <dbReference type="ARBA" id="ARBA00023002"/>
    </source>
</evidence>
<keyword evidence="2" id="KW-0560">Oxidoreductase</keyword>
<dbReference type="GO" id="GO:0003723">
    <property type="term" value="F:RNA binding"/>
    <property type="evidence" value="ECO:0007669"/>
    <property type="project" value="InterPro"/>
</dbReference>
<evidence type="ECO:0000313" key="5">
    <source>
        <dbReference type="Proteomes" id="UP000254808"/>
    </source>
</evidence>
<proteinExistence type="predicted"/>
<dbReference type="SUPFAM" id="SSF54373">
    <property type="entry name" value="FAD-linked reductases, C-terminal domain"/>
    <property type="match status" value="1"/>
</dbReference>
<dbReference type="Gene3D" id="3.30.9.10">
    <property type="entry name" value="D-Amino Acid Oxidase, subunit A, domain 2"/>
    <property type="match status" value="1"/>
</dbReference>
<organism evidence="4 5">
    <name type="scientific">Cyclonatronum proteinivorum</name>
    <dbReference type="NCBI Taxonomy" id="1457365"/>
    <lineage>
        <taxon>Bacteria</taxon>
        <taxon>Pseudomonadati</taxon>
        <taxon>Balneolota</taxon>
        <taxon>Balneolia</taxon>
        <taxon>Balneolales</taxon>
        <taxon>Cyclonatronaceae</taxon>
        <taxon>Cyclonatronum</taxon>
    </lineage>
</organism>
<name>A0A345UKT9_9BACT</name>
<dbReference type="AlphaFoldDB" id="A0A345UKT9"/>
<dbReference type="PANTHER" id="PTHR13847:SF289">
    <property type="entry name" value="GLYCINE OXIDASE"/>
    <property type="match status" value="1"/>
</dbReference>
<keyword evidence="1" id="KW-0677">Repeat</keyword>
<dbReference type="InterPro" id="IPR001313">
    <property type="entry name" value="Pumilio_RNA-bd_rpt"/>
</dbReference>
<dbReference type="OrthoDB" id="214253at2"/>
<evidence type="ECO:0000313" key="4">
    <source>
        <dbReference type="EMBL" id="AXJ01091.1"/>
    </source>
</evidence>
<keyword evidence="5" id="KW-1185">Reference proteome</keyword>
<dbReference type="Proteomes" id="UP000254808">
    <property type="component" value="Chromosome"/>
</dbReference>
<gene>
    <name evidence="4" type="ORF">CYPRO_1841</name>
</gene>
<reference evidence="4 5" key="1">
    <citation type="submission" date="2018-03" db="EMBL/GenBank/DDBJ databases">
        <title>Phenotypic and genomic properties of Cyclonatronum proteinivorum gen. nov., sp. nov., a haloalkaliphilic bacteroidete from soda lakes possessing Na+-translocating rhodopsin.</title>
        <authorList>
            <person name="Toshchakov S.V."/>
            <person name="Korzhenkov A."/>
            <person name="Samarov N.I."/>
            <person name="Kublanov I.V."/>
            <person name="Muntyan M.S."/>
            <person name="Sorokin D.Y."/>
        </authorList>
    </citation>
    <scope>NUCLEOTIDE SEQUENCE [LARGE SCALE GENOMIC DNA]</scope>
    <source>
        <strain evidence="4 5">Omega</strain>
    </source>
</reference>
<dbReference type="GO" id="GO:0005737">
    <property type="term" value="C:cytoplasm"/>
    <property type="evidence" value="ECO:0007669"/>
    <property type="project" value="TreeGrafter"/>
</dbReference>
<evidence type="ECO:0000256" key="1">
    <source>
        <dbReference type="ARBA" id="ARBA00022737"/>
    </source>
</evidence>
<dbReference type="GO" id="GO:0016491">
    <property type="term" value="F:oxidoreductase activity"/>
    <property type="evidence" value="ECO:0007669"/>
    <property type="project" value="UniProtKB-KW"/>
</dbReference>
<evidence type="ECO:0000259" key="3">
    <source>
        <dbReference type="Pfam" id="PF01266"/>
    </source>
</evidence>
<accession>A0A345UKT9</accession>
<dbReference type="Gene3D" id="3.50.50.60">
    <property type="entry name" value="FAD/NAD(P)-binding domain"/>
    <property type="match status" value="1"/>
</dbReference>
<dbReference type="RefSeq" id="WP_114984322.1">
    <property type="nucleotide sequence ID" value="NZ_CP027806.1"/>
</dbReference>
<dbReference type="PROSITE" id="PS50302">
    <property type="entry name" value="PUM"/>
    <property type="match status" value="1"/>
</dbReference>
<dbReference type="InterPro" id="IPR006076">
    <property type="entry name" value="FAD-dep_OxRdtase"/>
</dbReference>
<dbReference type="PROSITE" id="PS51257">
    <property type="entry name" value="PROKAR_LIPOPROTEIN"/>
    <property type="match status" value="1"/>
</dbReference>
<protein>
    <submittedName>
        <fullName evidence="4">Glycine/D-amino acid oxidase (Deaminating)</fullName>
    </submittedName>
</protein>
<dbReference type="PANTHER" id="PTHR13847">
    <property type="entry name" value="SARCOSINE DEHYDROGENASE-RELATED"/>
    <property type="match status" value="1"/>
</dbReference>
<dbReference type="EMBL" id="CP027806">
    <property type="protein sequence ID" value="AXJ01091.1"/>
    <property type="molecule type" value="Genomic_DNA"/>
</dbReference>
<sequence length="364" mass="40120">MSKKAEVLVVGGGLAGSCAALQMAKQGAQVTLVHQNQLTGHTASMVPLALYNPAAALRAKKGWRALECHQALHELLDEVAEFLGSDGFISRNGLLRPCLDEGMAAHFRKSAETEGWPEGWVRWLTPEDLRARFPESEHRWGGLWVAVGMTVETPILLQGLHEMLRDKYGCLVMEKKVADVSERETGAIIRFEDGSQTDTPKVLIAAGAFARDLAGNEKLKLHAVKGQTVEVAPFLRTDFKPSVSSKGYISLHNNRVEIGSTYEHHFDNFNPTDKSNSYLLKKVPRSFPDYDADDLTVRGSWTGIRVTTPDRMPFTGLLSGRKHTYISTGFGSKGMIFAPYCGILTAQHIIAGTELSREISANRW</sequence>
<feature type="domain" description="FAD dependent oxidoreductase" evidence="3">
    <location>
        <begin position="7"/>
        <end position="347"/>
    </location>
</feature>